<organism evidence="2 3">
    <name type="scientific">Candidatus Roizmanbacteria bacterium RIFCSPHIGHO2_02_FULL_38_11</name>
    <dbReference type="NCBI Taxonomy" id="1802039"/>
    <lineage>
        <taxon>Bacteria</taxon>
        <taxon>Candidatus Roizmaniibacteriota</taxon>
    </lineage>
</organism>
<dbReference type="Proteomes" id="UP000177913">
    <property type="component" value="Unassembled WGS sequence"/>
</dbReference>
<dbReference type="Pfam" id="PF04471">
    <property type="entry name" value="Mrr_cat"/>
    <property type="match status" value="1"/>
</dbReference>
<protein>
    <submittedName>
        <fullName evidence="2">Restriction endonuclease</fullName>
    </submittedName>
</protein>
<reference evidence="2 3" key="1">
    <citation type="journal article" date="2016" name="Nat. Commun.">
        <title>Thousands of microbial genomes shed light on interconnected biogeochemical processes in an aquifer system.</title>
        <authorList>
            <person name="Anantharaman K."/>
            <person name="Brown C.T."/>
            <person name="Hug L.A."/>
            <person name="Sharon I."/>
            <person name="Castelle C.J."/>
            <person name="Probst A.J."/>
            <person name="Thomas B.C."/>
            <person name="Singh A."/>
            <person name="Wilkins M.J."/>
            <person name="Karaoz U."/>
            <person name="Brodie E.L."/>
            <person name="Williams K.H."/>
            <person name="Hubbard S.S."/>
            <person name="Banfield J.F."/>
        </authorList>
    </citation>
    <scope>NUCLEOTIDE SEQUENCE [LARGE SCALE GENOMIC DNA]</scope>
</reference>
<gene>
    <name evidence="2" type="ORF">A3C25_00295</name>
</gene>
<evidence type="ECO:0000313" key="3">
    <source>
        <dbReference type="Proteomes" id="UP000177913"/>
    </source>
</evidence>
<dbReference type="InterPro" id="IPR052906">
    <property type="entry name" value="Type_IV_Methyl-Rstrct_Enzyme"/>
</dbReference>
<comment type="caution">
    <text evidence="2">The sequence shown here is derived from an EMBL/GenBank/DDBJ whole genome shotgun (WGS) entry which is preliminary data.</text>
</comment>
<dbReference type="GO" id="GO:0009307">
    <property type="term" value="P:DNA restriction-modification system"/>
    <property type="evidence" value="ECO:0007669"/>
    <property type="project" value="InterPro"/>
</dbReference>
<keyword evidence="2" id="KW-0540">Nuclease</keyword>
<dbReference type="InterPro" id="IPR007560">
    <property type="entry name" value="Restrct_endonuc_IV_Mrr"/>
</dbReference>
<dbReference type="PANTHER" id="PTHR30015:SF7">
    <property type="entry name" value="TYPE IV METHYL-DIRECTED RESTRICTION ENZYME ECOKMRR"/>
    <property type="match status" value="1"/>
</dbReference>
<keyword evidence="2" id="KW-0378">Hydrolase</keyword>
<name>A0A1F7GZN0_9BACT</name>
<dbReference type="EMBL" id="MFZO01000038">
    <property type="protein sequence ID" value="OGK24184.1"/>
    <property type="molecule type" value="Genomic_DNA"/>
</dbReference>
<feature type="domain" description="Restriction endonuclease type IV Mrr" evidence="1">
    <location>
        <begin position="4"/>
        <end position="135"/>
    </location>
</feature>
<evidence type="ECO:0000313" key="2">
    <source>
        <dbReference type="EMBL" id="OGK24184.1"/>
    </source>
</evidence>
<dbReference type="AlphaFoldDB" id="A0A1F7GZN0"/>
<accession>A0A1F7GZN0</accession>
<proteinExistence type="predicted"/>
<dbReference type="SUPFAM" id="SSF52980">
    <property type="entry name" value="Restriction endonuclease-like"/>
    <property type="match status" value="1"/>
</dbReference>
<sequence>MSFNNLNPTEFEEFCFDLLQKLGFFNIDWRKGTGLKTSPADRGRDIVFQKEYSDVDGTKYFETWFAECKHYIKGVPPKELQNLLSWADAERPDGVIIIVSNFLSNSAKDYLENYRKNNKPAYKIKYWERPTLEKLVKNKISLLRKYNLISDPIRNVKDILTAEEEFSDKVWYDRHQLLKNGGHLEKDTPPDILKGALSAAKKVEKKYGKKNLGPHNDFEWGMINGKLSTLRWVLGEDWDMLDT</sequence>
<keyword evidence="2" id="KW-0255">Endonuclease</keyword>
<dbReference type="Gene3D" id="3.40.1350.10">
    <property type="match status" value="1"/>
</dbReference>
<dbReference type="GO" id="GO:0015666">
    <property type="term" value="F:restriction endodeoxyribonuclease activity"/>
    <property type="evidence" value="ECO:0007669"/>
    <property type="project" value="TreeGrafter"/>
</dbReference>
<evidence type="ECO:0000259" key="1">
    <source>
        <dbReference type="Pfam" id="PF04471"/>
    </source>
</evidence>
<dbReference type="InterPro" id="IPR011856">
    <property type="entry name" value="tRNA_endonuc-like_dom_sf"/>
</dbReference>
<dbReference type="GO" id="GO:0003677">
    <property type="term" value="F:DNA binding"/>
    <property type="evidence" value="ECO:0007669"/>
    <property type="project" value="InterPro"/>
</dbReference>
<dbReference type="PANTHER" id="PTHR30015">
    <property type="entry name" value="MRR RESTRICTION SYSTEM PROTEIN"/>
    <property type="match status" value="1"/>
</dbReference>
<dbReference type="InterPro" id="IPR011335">
    <property type="entry name" value="Restrct_endonuc-II-like"/>
</dbReference>